<dbReference type="AlphaFoldDB" id="A0A9D2N830"/>
<evidence type="ECO:0000256" key="1">
    <source>
        <dbReference type="SAM" id="Phobius"/>
    </source>
</evidence>
<keyword evidence="1" id="KW-0472">Membrane</keyword>
<dbReference type="EMBL" id="DWWU01000012">
    <property type="protein sequence ID" value="HJC14779.1"/>
    <property type="molecule type" value="Genomic_DNA"/>
</dbReference>
<comment type="caution">
    <text evidence="2">The sequence shown here is derived from an EMBL/GenBank/DDBJ whole genome shotgun (WGS) entry which is preliminary data.</text>
</comment>
<feature type="transmembrane region" description="Helical" evidence="1">
    <location>
        <begin position="91"/>
        <end position="116"/>
    </location>
</feature>
<feature type="transmembrane region" description="Helical" evidence="1">
    <location>
        <begin position="122"/>
        <end position="146"/>
    </location>
</feature>
<feature type="transmembrane region" description="Helical" evidence="1">
    <location>
        <begin position="12"/>
        <end position="32"/>
    </location>
</feature>
<evidence type="ECO:0000313" key="2">
    <source>
        <dbReference type="EMBL" id="HJC14779.1"/>
    </source>
</evidence>
<name>A0A9D2N830_9FIRM</name>
<proteinExistence type="predicted"/>
<reference evidence="2" key="2">
    <citation type="submission" date="2021-04" db="EMBL/GenBank/DDBJ databases">
        <authorList>
            <person name="Gilroy R."/>
        </authorList>
    </citation>
    <scope>NUCLEOTIDE SEQUENCE</scope>
    <source>
        <strain evidence="2">CHK185-5351</strain>
    </source>
</reference>
<protein>
    <submittedName>
        <fullName evidence="2">Uncharacterized protein</fullName>
    </submittedName>
</protein>
<gene>
    <name evidence="2" type="ORF">H9705_02965</name>
</gene>
<reference evidence="2" key="1">
    <citation type="journal article" date="2021" name="PeerJ">
        <title>Extensive microbial diversity within the chicken gut microbiome revealed by metagenomics and culture.</title>
        <authorList>
            <person name="Gilroy R."/>
            <person name="Ravi A."/>
            <person name="Getino M."/>
            <person name="Pursley I."/>
            <person name="Horton D.L."/>
            <person name="Alikhan N.F."/>
            <person name="Baker D."/>
            <person name="Gharbi K."/>
            <person name="Hall N."/>
            <person name="Watson M."/>
            <person name="Adriaenssens E.M."/>
            <person name="Foster-Nyarko E."/>
            <person name="Jarju S."/>
            <person name="Secka A."/>
            <person name="Antonio M."/>
            <person name="Oren A."/>
            <person name="Chaudhuri R.R."/>
            <person name="La Ragione R."/>
            <person name="Hildebrand F."/>
            <person name="Pallen M.J."/>
        </authorList>
    </citation>
    <scope>NUCLEOTIDE SEQUENCE</scope>
    <source>
        <strain evidence="2">CHK185-5351</strain>
    </source>
</reference>
<feature type="transmembrane region" description="Helical" evidence="1">
    <location>
        <begin position="44"/>
        <end position="64"/>
    </location>
</feature>
<accession>A0A9D2N830</accession>
<dbReference type="Proteomes" id="UP000823849">
    <property type="component" value="Unassembled WGS sequence"/>
</dbReference>
<sequence length="156" mass="17632">MIKNTEYGNMVKGIFILVLITFLVMGGLYPTAYLMGAGDTAYSFSVYFVAAEGLSITLLYWRWYKKSNNLAKDMFNNSEMRKAARSCAVRYLLLSIGITLGIAAVALLVTFLNLIFVGISQIYSFTSVLSEWLIGNITLWLLMWYFGLPNRVLGRY</sequence>
<evidence type="ECO:0000313" key="3">
    <source>
        <dbReference type="Proteomes" id="UP000823849"/>
    </source>
</evidence>
<keyword evidence="1" id="KW-1133">Transmembrane helix</keyword>
<organism evidence="2 3">
    <name type="scientific">Candidatus Fusicatenibacter intestinigallinarum</name>
    <dbReference type="NCBI Taxonomy" id="2838598"/>
    <lineage>
        <taxon>Bacteria</taxon>
        <taxon>Bacillati</taxon>
        <taxon>Bacillota</taxon>
        <taxon>Clostridia</taxon>
        <taxon>Lachnospirales</taxon>
        <taxon>Lachnospiraceae</taxon>
        <taxon>Fusicatenibacter</taxon>
    </lineage>
</organism>
<keyword evidence="1" id="KW-0812">Transmembrane</keyword>